<dbReference type="RefSeq" id="WP_188480174.1">
    <property type="nucleotide sequence ID" value="NZ_BMFC01000001.1"/>
</dbReference>
<sequence>MLDALRGGFPVYTRSFGTGPEPALLLHCALAHSKIWLPLATRLSDRLTMVAPDMPGHGRSAPWDGRSDLLGQVTAIARDCLGDGGHVIGHSFGATVALRLAMEIPEKVHSLTLIEPVLFAAARESDEAAFQTYLDTSRGFGTALEQEDWATAAAEFIRIWGDGRPWTELSEKERSQFSAQMPFIRETEPCLVEDSNGLLAAGRPEAIRCPTRLIRGAESEPVIAAIHATLARRIPGANDSVVPGAGHMVPITHPDAVAALIDDLITG</sequence>
<dbReference type="PANTHER" id="PTHR43798">
    <property type="entry name" value="MONOACYLGLYCEROL LIPASE"/>
    <property type="match status" value="1"/>
</dbReference>
<reference evidence="3" key="1">
    <citation type="journal article" date="2019" name="Int. J. Syst. Evol. Microbiol.">
        <title>The Global Catalogue of Microorganisms (GCM) 10K type strain sequencing project: providing services to taxonomists for standard genome sequencing and annotation.</title>
        <authorList>
            <consortium name="The Broad Institute Genomics Platform"/>
            <consortium name="The Broad Institute Genome Sequencing Center for Infectious Disease"/>
            <person name="Wu L."/>
            <person name="Ma J."/>
        </authorList>
    </citation>
    <scope>NUCLEOTIDE SEQUENCE [LARGE SCALE GENOMIC DNA]</scope>
    <source>
        <strain evidence="3">CGMCC 1.12478</strain>
    </source>
</reference>
<keyword evidence="2" id="KW-0378">Hydrolase</keyword>
<dbReference type="GO" id="GO:0016787">
    <property type="term" value="F:hydrolase activity"/>
    <property type="evidence" value="ECO:0007669"/>
    <property type="project" value="UniProtKB-KW"/>
</dbReference>
<accession>A0ABQ1KB86</accession>
<evidence type="ECO:0000313" key="2">
    <source>
        <dbReference type="EMBL" id="GGB89750.1"/>
    </source>
</evidence>
<dbReference type="InterPro" id="IPR050266">
    <property type="entry name" value="AB_hydrolase_sf"/>
</dbReference>
<dbReference type="Gene3D" id="3.40.50.1820">
    <property type="entry name" value="alpha/beta hydrolase"/>
    <property type="match status" value="1"/>
</dbReference>
<feature type="domain" description="AB hydrolase-1" evidence="1">
    <location>
        <begin position="24"/>
        <end position="259"/>
    </location>
</feature>
<dbReference type="PRINTS" id="PR00111">
    <property type="entry name" value="ABHYDROLASE"/>
</dbReference>
<evidence type="ECO:0000259" key="1">
    <source>
        <dbReference type="Pfam" id="PF12697"/>
    </source>
</evidence>
<comment type="caution">
    <text evidence="2">The sequence shown here is derived from an EMBL/GenBank/DDBJ whole genome shotgun (WGS) entry which is preliminary data.</text>
</comment>
<name>A0ABQ1KB86_9RHOB</name>
<dbReference type="SUPFAM" id="SSF53474">
    <property type="entry name" value="alpha/beta-Hydrolases"/>
    <property type="match status" value="1"/>
</dbReference>
<evidence type="ECO:0000313" key="3">
    <source>
        <dbReference type="Proteomes" id="UP000645462"/>
    </source>
</evidence>
<organism evidence="2 3">
    <name type="scientific">Marivita lacus</name>
    <dbReference type="NCBI Taxonomy" id="1323742"/>
    <lineage>
        <taxon>Bacteria</taxon>
        <taxon>Pseudomonadati</taxon>
        <taxon>Pseudomonadota</taxon>
        <taxon>Alphaproteobacteria</taxon>
        <taxon>Rhodobacterales</taxon>
        <taxon>Roseobacteraceae</taxon>
        <taxon>Marivita</taxon>
    </lineage>
</organism>
<protein>
    <submittedName>
        <fullName evidence="2">Hydrolase</fullName>
    </submittedName>
</protein>
<dbReference type="Proteomes" id="UP000645462">
    <property type="component" value="Unassembled WGS sequence"/>
</dbReference>
<gene>
    <name evidence="2" type="ORF">GCM10011363_02930</name>
</gene>
<dbReference type="Pfam" id="PF12697">
    <property type="entry name" value="Abhydrolase_6"/>
    <property type="match status" value="1"/>
</dbReference>
<dbReference type="EMBL" id="BMFC01000001">
    <property type="protein sequence ID" value="GGB89750.1"/>
    <property type="molecule type" value="Genomic_DNA"/>
</dbReference>
<keyword evidence="3" id="KW-1185">Reference proteome</keyword>
<dbReference type="InterPro" id="IPR000073">
    <property type="entry name" value="AB_hydrolase_1"/>
</dbReference>
<dbReference type="InterPro" id="IPR029058">
    <property type="entry name" value="AB_hydrolase_fold"/>
</dbReference>
<proteinExistence type="predicted"/>